<dbReference type="SMART" id="SM00342">
    <property type="entry name" value="HTH_ARAC"/>
    <property type="match status" value="1"/>
</dbReference>
<dbReference type="PRINTS" id="PR00032">
    <property type="entry name" value="HTHARAC"/>
</dbReference>
<evidence type="ECO:0000256" key="3">
    <source>
        <dbReference type="ARBA" id="ARBA00023163"/>
    </source>
</evidence>
<evidence type="ECO:0000313" key="5">
    <source>
        <dbReference type="EMBL" id="MFB9753661.1"/>
    </source>
</evidence>
<keyword evidence="1" id="KW-0805">Transcription regulation</keyword>
<sequence length="261" mass="29770">MLEIVDIRQDKGTRWYAEADPAIPLWSLVLVTYGSCVYWIGGKKIVAERGSALLLTDREAYYGKSIPTVLHEKYVVAFRPTASDPALPILRSDSYTLWRTGMYELLADRLKTAYEQWRDELPYRAVMAQALLLETLVHANRELDRGRPSADKFRLAETMRSYIQLHHREPIGKEQLGDAIGKTPNYAATLYRSVTGQTIGESVHAARIKTAQYLLRHSLLTVAEIAEYVGYADPSYFYRLFKRLTGQVPSELIAERDESHN</sequence>
<dbReference type="InterPro" id="IPR020449">
    <property type="entry name" value="Tscrpt_reg_AraC-type_HTH"/>
</dbReference>
<name>A0ABV5VZD0_9BACL</name>
<dbReference type="PANTHER" id="PTHR43280">
    <property type="entry name" value="ARAC-FAMILY TRANSCRIPTIONAL REGULATOR"/>
    <property type="match status" value="1"/>
</dbReference>
<dbReference type="EMBL" id="JBHMAG010000013">
    <property type="protein sequence ID" value="MFB9753661.1"/>
    <property type="molecule type" value="Genomic_DNA"/>
</dbReference>
<dbReference type="PANTHER" id="PTHR43280:SF2">
    <property type="entry name" value="HTH-TYPE TRANSCRIPTIONAL REGULATOR EXSA"/>
    <property type="match status" value="1"/>
</dbReference>
<dbReference type="InterPro" id="IPR018060">
    <property type="entry name" value="HTH_AraC"/>
</dbReference>
<reference evidence="5 6" key="1">
    <citation type="submission" date="2024-09" db="EMBL/GenBank/DDBJ databases">
        <authorList>
            <person name="Sun Q."/>
            <person name="Mori K."/>
        </authorList>
    </citation>
    <scope>NUCLEOTIDE SEQUENCE [LARGE SCALE GENOMIC DNA]</scope>
    <source>
        <strain evidence="5 6">JCM 12520</strain>
    </source>
</reference>
<keyword evidence="3" id="KW-0804">Transcription</keyword>
<evidence type="ECO:0000256" key="2">
    <source>
        <dbReference type="ARBA" id="ARBA00023125"/>
    </source>
</evidence>
<dbReference type="Pfam" id="PF12833">
    <property type="entry name" value="HTH_18"/>
    <property type="match status" value="1"/>
</dbReference>
<evidence type="ECO:0000313" key="6">
    <source>
        <dbReference type="Proteomes" id="UP001589619"/>
    </source>
</evidence>
<feature type="domain" description="HTH araC/xylS-type" evidence="4">
    <location>
        <begin position="157"/>
        <end position="255"/>
    </location>
</feature>
<dbReference type="Gene3D" id="1.10.10.60">
    <property type="entry name" value="Homeodomain-like"/>
    <property type="match status" value="1"/>
</dbReference>
<dbReference type="InterPro" id="IPR037923">
    <property type="entry name" value="HTH-like"/>
</dbReference>
<dbReference type="Proteomes" id="UP001589619">
    <property type="component" value="Unassembled WGS sequence"/>
</dbReference>
<keyword evidence="6" id="KW-1185">Reference proteome</keyword>
<organism evidence="5 6">
    <name type="scientific">Paenibacillus hodogayensis</name>
    <dbReference type="NCBI Taxonomy" id="279208"/>
    <lineage>
        <taxon>Bacteria</taxon>
        <taxon>Bacillati</taxon>
        <taxon>Bacillota</taxon>
        <taxon>Bacilli</taxon>
        <taxon>Bacillales</taxon>
        <taxon>Paenibacillaceae</taxon>
        <taxon>Paenibacillus</taxon>
    </lineage>
</organism>
<dbReference type="RefSeq" id="WP_344914730.1">
    <property type="nucleotide sequence ID" value="NZ_BAAAYO010000014.1"/>
</dbReference>
<evidence type="ECO:0000259" key="4">
    <source>
        <dbReference type="PROSITE" id="PS01124"/>
    </source>
</evidence>
<gene>
    <name evidence="5" type="ORF">ACFFNY_19005</name>
</gene>
<comment type="caution">
    <text evidence="5">The sequence shown here is derived from an EMBL/GenBank/DDBJ whole genome shotgun (WGS) entry which is preliminary data.</text>
</comment>
<dbReference type="InterPro" id="IPR009057">
    <property type="entry name" value="Homeodomain-like_sf"/>
</dbReference>
<keyword evidence="2" id="KW-0238">DNA-binding</keyword>
<protein>
    <submittedName>
        <fullName evidence="5">Helix-turn-helix transcriptional regulator</fullName>
    </submittedName>
</protein>
<evidence type="ECO:0000256" key="1">
    <source>
        <dbReference type="ARBA" id="ARBA00023015"/>
    </source>
</evidence>
<accession>A0ABV5VZD0</accession>
<dbReference type="SUPFAM" id="SSF51215">
    <property type="entry name" value="Regulatory protein AraC"/>
    <property type="match status" value="1"/>
</dbReference>
<dbReference type="PROSITE" id="PS01124">
    <property type="entry name" value="HTH_ARAC_FAMILY_2"/>
    <property type="match status" value="1"/>
</dbReference>
<dbReference type="SUPFAM" id="SSF46689">
    <property type="entry name" value="Homeodomain-like"/>
    <property type="match status" value="1"/>
</dbReference>
<proteinExistence type="predicted"/>